<dbReference type="SUPFAM" id="SSF53056">
    <property type="entry name" value="beta-carbonic anhydrase, cab"/>
    <property type="match status" value="1"/>
</dbReference>
<keyword evidence="2 4" id="KW-0479">Metal-binding</keyword>
<evidence type="ECO:0000313" key="7">
    <source>
        <dbReference type="Proteomes" id="UP001161017"/>
    </source>
</evidence>
<comment type="similarity">
    <text evidence="1">Belongs to the beta-class carbonic anhydrase family.</text>
</comment>
<dbReference type="PANTHER" id="PTHR43175:SF3">
    <property type="entry name" value="CARBON DISULFIDE HYDROLASE"/>
    <property type="match status" value="1"/>
</dbReference>
<proteinExistence type="inferred from homology"/>
<evidence type="ECO:0000256" key="1">
    <source>
        <dbReference type="ARBA" id="ARBA00006217"/>
    </source>
</evidence>
<dbReference type="InterPro" id="IPR036874">
    <property type="entry name" value="Carbonic_anhydrase_sf"/>
</dbReference>
<keyword evidence="7" id="KW-1185">Reference proteome</keyword>
<organism evidence="6 7">
    <name type="scientific">Ramalina farinacea</name>
    <dbReference type="NCBI Taxonomy" id="258253"/>
    <lineage>
        <taxon>Eukaryota</taxon>
        <taxon>Fungi</taxon>
        <taxon>Dikarya</taxon>
        <taxon>Ascomycota</taxon>
        <taxon>Pezizomycotina</taxon>
        <taxon>Lecanoromycetes</taxon>
        <taxon>OSLEUM clade</taxon>
        <taxon>Lecanoromycetidae</taxon>
        <taxon>Lecanorales</taxon>
        <taxon>Lecanorineae</taxon>
        <taxon>Ramalinaceae</taxon>
        <taxon>Ramalina</taxon>
    </lineage>
</organism>
<feature type="binding site" evidence="4">
    <location>
        <position position="2"/>
    </location>
    <ligand>
        <name>Zn(2+)</name>
        <dbReference type="ChEBI" id="CHEBI:29105"/>
    </ligand>
</feature>
<dbReference type="GO" id="GO:0004089">
    <property type="term" value="F:carbonate dehydratase activity"/>
    <property type="evidence" value="ECO:0007669"/>
    <property type="project" value="InterPro"/>
</dbReference>
<evidence type="ECO:0000256" key="5">
    <source>
        <dbReference type="SAM" id="MobiDB-lite"/>
    </source>
</evidence>
<evidence type="ECO:0000256" key="4">
    <source>
        <dbReference type="PIRSR" id="PIRSR601765-1"/>
    </source>
</evidence>
<name>A0AA43QHQ8_9LECA</name>
<reference evidence="6" key="1">
    <citation type="journal article" date="2023" name="Genome Biol. Evol.">
        <title>First Whole Genome Sequence and Flow Cytometry Genome Size Data for the Lichen-Forming Fungus Ramalina farinacea (Ascomycota).</title>
        <authorList>
            <person name="Llewellyn T."/>
            <person name="Mian S."/>
            <person name="Hill R."/>
            <person name="Leitch I.J."/>
            <person name="Gaya E."/>
        </authorList>
    </citation>
    <scope>NUCLEOTIDE SEQUENCE</scope>
    <source>
        <strain evidence="6">LIQ254RAFAR</strain>
    </source>
</reference>
<dbReference type="GO" id="GO:0008270">
    <property type="term" value="F:zinc ion binding"/>
    <property type="evidence" value="ECO:0007669"/>
    <property type="project" value="InterPro"/>
</dbReference>
<dbReference type="InterPro" id="IPR001765">
    <property type="entry name" value="Carbonic_anhydrase"/>
</dbReference>
<evidence type="ECO:0008006" key="8">
    <source>
        <dbReference type="Google" id="ProtNLM"/>
    </source>
</evidence>
<evidence type="ECO:0000256" key="2">
    <source>
        <dbReference type="ARBA" id="ARBA00022723"/>
    </source>
</evidence>
<dbReference type="SMART" id="SM00947">
    <property type="entry name" value="Pro_CA"/>
    <property type="match status" value="1"/>
</dbReference>
<keyword evidence="3 4" id="KW-0862">Zinc</keyword>
<accession>A0AA43QHQ8</accession>
<feature type="binding site" evidence="4">
    <location>
        <position position="52"/>
    </location>
    <ligand>
        <name>Zn(2+)</name>
        <dbReference type="ChEBI" id="CHEBI:29105"/>
    </ligand>
</feature>
<gene>
    <name evidence="6" type="ORF">OHK93_004061</name>
</gene>
<evidence type="ECO:0000313" key="6">
    <source>
        <dbReference type="EMBL" id="MDI1485872.1"/>
    </source>
</evidence>
<dbReference type="Proteomes" id="UP001161017">
    <property type="component" value="Unassembled WGS sequence"/>
</dbReference>
<comment type="caution">
    <text evidence="6">The sequence shown here is derived from an EMBL/GenBank/DDBJ whole genome shotgun (WGS) entry which is preliminary data.</text>
</comment>
<dbReference type="EMBL" id="JAPUFD010000002">
    <property type="protein sequence ID" value="MDI1485872.1"/>
    <property type="molecule type" value="Genomic_DNA"/>
</dbReference>
<dbReference type="Gene3D" id="3.40.1050.10">
    <property type="entry name" value="Carbonic anhydrase"/>
    <property type="match status" value="1"/>
</dbReference>
<comment type="cofactor">
    <cofactor evidence="4">
        <name>Zn(2+)</name>
        <dbReference type="ChEBI" id="CHEBI:29105"/>
    </cofactor>
    <text evidence="4">Binds 1 zinc ion per subunit.</text>
</comment>
<dbReference type="AlphaFoldDB" id="A0AA43QHQ8"/>
<feature type="binding site" evidence="4">
    <location>
        <position position="55"/>
    </location>
    <ligand>
        <name>Zn(2+)</name>
        <dbReference type="ChEBI" id="CHEBI:29105"/>
    </ligand>
</feature>
<protein>
    <recommendedName>
        <fullName evidence="8">Carbonic anhydrase</fullName>
    </recommendedName>
</protein>
<feature type="region of interest" description="Disordered" evidence="5">
    <location>
        <begin position="59"/>
        <end position="88"/>
    </location>
</feature>
<dbReference type="PANTHER" id="PTHR43175">
    <property type="entry name" value="CARBONIC ANHYDRASE"/>
    <property type="match status" value="1"/>
</dbReference>
<sequence length="151" mass="16331">MDARIDPAAAFGIAQGDAHVILNTGGNARDSIRSLVISEQLLGTNEILLIKHTGCEWSRHPERQSPLRGASPDKLSASSSKFEKSPTDSGWWYCKNEDAHAVVEKQLGPEAKQELGGLDFQPFGHLETGVREDVELLKSSKAIPEAVNISG</sequence>
<evidence type="ECO:0000256" key="3">
    <source>
        <dbReference type="ARBA" id="ARBA00022833"/>
    </source>
</evidence>